<evidence type="ECO:0000256" key="1">
    <source>
        <dbReference type="ARBA" id="ARBA00022723"/>
    </source>
</evidence>
<dbReference type="AlphaFoldDB" id="A0A4D7AQW3"/>
<organism evidence="3 4">
    <name type="scientific">Dysosmobacter welbionis</name>
    <dbReference type="NCBI Taxonomy" id="2093857"/>
    <lineage>
        <taxon>Bacteria</taxon>
        <taxon>Bacillati</taxon>
        <taxon>Bacillota</taxon>
        <taxon>Clostridia</taxon>
        <taxon>Eubacteriales</taxon>
        <taxon>Oscillospiraceae</taxon>
        <taxon>Dysosmobacter</taxon>
    </lineage>
</organism>
<name>A0A4D7AQW3_9FIRM</name>
<dbReference type="InterPro" id="IPR037523">
    <property type="entry name" value="VOC_core"/>
</dbReference>
<dbReference type="RefSeq" id="WP_136891490.1">
    <property type="nucleotide sequence ID" value="NZ_CP034413.3"/>
</dbReference>
<keyword evidence="4" id="KW-1185">Reference proteome</keyword>
<dbReference type="InterPro" id="IPR029068">
    <property type="entry name" value="Glyas_Bleomycin-R_OHBP_Dase"/>
</dbReference>
<dbReference type="SUPFAM" id="SSF54593">
    <property type="entry name" value="Glyoxalase/Bleomycin resistance protein/Dihydroxybiphenyl dioxygenase"/>
    <property type="match status" value="1"/>
</dbReference>
<dbReference type="PROSITE" id="PS51819">
    <property type="entry name" value="VOC"/>
    <property type="match status" value="1"/>
</dbReference>
<dbReference type="Gene3D" id="3.10.180.10">
    <property type="entry name" value="2,3-Dihydroxybiphenyl 1,2-Dioxygenase, domain 1"/>
    <property type="match status" value="1"/>
</dbReference>
<dbReference type="GO" id="GO:0046872">
    <property type="term" value="F:metal ion binding"/>
    <property type="evidence" value="ECO:0007669"/>
    <property type="project" value="UniProtKB-KW"/>
</dbReference>
<reference evidence="4" key="1">
    <citation type="submission" date="2018-12" db="EMBL/GenBank/DDBJ databases">
        <title>Dusodibacter welbiota gen. nov., sp. nov., isolated from human faeces and emended description of the Oscillibacter genus.</title>
        <authorList>
            <person name="Le Roy T."/>
            <person name="Van der Smissen P."/>
            <person name="Delzenne N."/>
            <person name="Muccioli G."/>
            <person name="Collet J.F."/>
            <person name="Cani P.D."/>
        </authorList>
    </citation>
    <scope>NUCLEOTIDE SEQUENCE [LARGE SCALE GENOMIC DNA]</scope>
    <source>
        <strain evidence="4">J115</strain>
    </source>
</reference>
<dbReference type="GO" id="GO:0046491">
    <property type="term" value="P:L-methylmalonyl-CoA metabolic process"/>
    <property type="evidence" value="ECO:0007669"/>
    <property type="project" value="TreeGrafter"/>
</dbReference>
<gene>
    <name evidence="3" type="ORF">EIO64_13400</name>
</gene>
<dbReference type="CDD" id="cd06587">
    <property type="entry name" value="VOC"/>
    <property type="match status" value="1"/>
</dbReference>
<evidence type="ECO:0000259" key="2">
    <source>
        <dbReference type="PROSITE" id="PS51819"/>
    </source>
</evidence>
<sequence length="130" mass="14033">MKQHYQGLGHIAVYTADMDASIAFYEKIGGSLHLRAPACSPEQQRELALVEFGGFLVELIAAPVPEGAGCIPHFAVYVDDVDQAAADLRAAGVDTFQTAEKCVMPNTFGGLENWFFTGPSGEQIELLKML</sequence>
<dbReference type="InterPro" id="IPR004360">
    <property type="entry name" value="Glyas_Fos-R_dOase_dom"/>
</dbReference>
<accession>A0A4D7AQW3</accession>
<feature type="domain" description="VOC" evidence="2">
    <location>
        <begin position="7"/>
        <end position="129"/>
    </location>
</feature>
<evidence type="ECO:0000313" key="4">
    <source>
        <dbReference type="Proteomes" id="UP000298642"/>
    </source>
</evidence>
<keyword evidence="1" id="KW-0479">Metal-binding</keyword>
<dbReference type="PANTHER" id="PTHR43048:SF3">
    <property type="entry name" value="METHYLMALONYL-COA EPIMERASE, MITOCHONDRIAL"/>
    <property type="match status" value="1"/>
</dbReference>
<dbReference type="KEGG" id="obj:EIO64_13400"/>
<dbReference type="InterPro" id="IPR051785">
    <property type="entry name" value="MMCE/EMCE_epimerase"/>
</dbReference>
<dbReference type="GO" id="GO:0004493">
    <property type="term" value="F:methylmalonyl-CoA epimerase activity"/>
    <property type="evidence" value="ECO:0007669"/>
    <property type="project" value="TreeGrafter"/>
</dbReference>
<proteinExistence type="predicted"/>
<protein>
    <submittedName>
        <fullName evidence="3">VOC family protein</fullName>
    </submittedName>
</protein>
<evidence type="ECO:0000313" key="3">
    <source>
        <dbReference type="EMBL" id="QCI60085.1"/>
    </source>
</evidence>
<dbReference type="EMBL" id="CP034413">
    <property type="protein sequence ID" value="QCI60085.1"/>
    <property type="molecule type" value="Genomic_DNA"/>
</dbReference>
<dbReference type="Proteomes" id="UP000298642">
    <property type="component" value="Chromosome"/>
</dbReference>
<dbReference type="PANTHER" id="PTHR43048">
    <property type="entry name" value="METHYLMALONYL-COA EPIMERASE"/>
    <property type="match status" value="1"/>
</dbReference>
<dbReference type="Pfam" id="PF00903">
    <property type="entry name" value="Glyoxalase"/>
    <property type="match status" value="1"/>
</dbReference>